<name>A0AAU8F624_9BACI</name>
<dbReference type="RefSeq" id="WP_353706499.1">
    <property type="nucleotide sequence ID" value="NZ_CP123058.1"/>
</dbReference>
<keyword evidence="2" id="KW-0732">Signal</keyword>
<organism evidence="7">
    <name type="scientific">Bacillus cereus group sp. MS39</name>
    <dbReference type="NCBI Taxonomy" id="3041344"/>
    <lineage>
        <taxon>Bacteria</taxon>
        <taxon>Bacillati</taxon>
        <taxon>Bacillota</taxon>
        <taxon>Bacilli</taxon>
        <taxon>Bacillales</taxon>
        <taxon>Bacillaceae</taxon>
        <taxon>Bacillus</taxon>
        <taxon>Bacillus cereus group</taxon>
    </lineage>
</organism>
<dbReference type="InterPro" id="IPR012480">
    <property type="entry name" value="Hepar_II_III_C"/>
</dbReference>
<gene>
    <name evidence="7" type="ORF">QEP67_01070</name>
</gene>
<protein>
    <submittedName>
        <fullName evidence="7">Heparinase II/III family protein</fullName>
    </submittedName>
</protein>
<evidence type="ECO:0000259" key="6">
    <source>
        <dbReference type="Pfam" id="PF16889"/>
    </source>
</evidence>
<keyword evidence="3" id="KW-0574">Periplasm</keyword>
<dbReference type="AlphaFoldDB" id="A0AAU8F624"/>
<dbReference type="Pfam" id="PF16889">
    <property type="entry name" value="Hepar_II_III_N"/>
    <property type="match status" value="1"/>
</dbReference>
<dbReference type="GO" id="GO:0016829">
    <property type="term" value="F:lyase activity"/>
    <property type="evidence" value="ECO:0007669"/>
    <property type="project" value="UniProtKB-KW"/>
</dbReference>
<evidence type="ECO:0000259" key="5">
    <source>
        <dbReference type="Pfam" id="PF07940"/>
    </source>
</evidence>
<dbReference type="PANTHER" id="PTHR39210">
    <property type="entry name" value="HEPARIN-SULFATE LYASE"/>
    <property type="match status" value="1"/>
</dbReference>
<dbReference type="GO" id="GO:0042597">
    <property type="term" value="C:periplasmic space"/>
    <property type="evidence" value="ECO:0007669"/>
    <property type="project" value="UniProtKB-SubCell"/>
</dbReference>
<dbReference type="InterPro" id="IPR031680">
    <property type="entry name" value="Hepar_II_III_N"/>
</dbReference>
<comment type="subcellular location">
    <subcellularLocation>
        <location evidence="1">Periplasm</location>
    </subcellularLocation>
</comment>
<evidence type="ECO:0000313" key="7">
    <source>
        <dbReference type="EMBL" id="XCH19318.1"/>
    </source>
</evidence>
<evidence type="ECO:0000256" key="4">
    <source>
        <dbReference type="ARBA" id="ARBA00023239"/>
    </source>
</evidence>
<evidence type="ECO:0000256" key="2">
    <source>
        <dbReference type="ARBA" id="ARBA00022729"/>
    </source>
</evidence>
<dbReference type="Gene3D" id="2.70.98.70">
    <property type="match status" value="1"/>
</dbReference>
<feature type="domain" description="Heparinase II/III-like C-terminal" evidence="5">
    <location>
        <begin position="291"/>
        <end position="510"/>
    </location>
</feature>
<dbReference type="InterPro" id="IPR008929">
    <property type="entry name" value="Chondroitin_lyas"/>
</dbReference>
<dbReference type="EMBL" id="CP123058">
    <property type="protein sequence ID" value="XCH19318.1"/>
    <property type="molecule type" value="Genomic_DNA"/>
</dbReference>
<feature type="domain" description="Heparin-sulfate lyase N-terminal" evidence="6">
    <location>
        <begin position="21"/>
        <end position="274"/>
    </location>
</feature>
<evidence type="ECO:0000256" key="1">
    <source>
        <dbReference type="ARBA" id="ARBA00004418"/>
    </source>
</evidence>
<keyword evidence="4" id="KW-0456">Lyase</keyword>
<dbReference type="SUPFAM" id="SSF48230">
    <property type="entry name" value="Chondroitin AC/alginate lyase"/>
    <property type="match status" value="1"/>
</dbReference>
<dbReference type="Gene3D" id="1.50.10.100">
    <property type="entry name" value="Chondroitin AC/alginate lyase"/>
    <property type="match status" value="1"/>
</dbReference>
<dbReference type="Pfam" id="PF07940">
    <property type="entry name" value="Hepar_II_III_C"/>
    <property type="match status" value="1"/>
</dbReference>
<reference evidence="7" key="1">
    <citation type="submission" date="2023-04" db="EMBL/GenBank/DDBJ databases">
        <title>Bacillus cereus group whole genome sequencing.</title>
        <authorList>
            <person name="Kang M."/>
            <person name="Kim H.J."/>
        </authorList>
    </citation>
    <scope>NUCLEOTIDE SEQUENCE</scope>
    <source>
        <strain evidence="7">MS39</strain>
    </source>
</reference>
<evidence type="ECO:0000256" key="3">
    <source>
        <dbReference type="ARBA" id="ARBA00022764"/>
    </source>
</evidence>
<accession>A0AAU8F624</accession>
<sequence>MEYNVKLRGLKTNQIIKIYKTSKDTLRVANLILDNKFHFFNSLDVIDFKEGIDWNYRHHTAPDTYQLYMHALNVLCHLLNAYEQTNDEEYLEKSREIFLSWINYEKQKPNNKMLWYDHPTAYRTHNLVYLALIAKEKLPIEEKEYIELLVTHGKYLFDDKNYHKNNHGIMMDRALIMLGIILDHPESNRWIEKGIWRLKDTFYFSYSQQGVHLENSPEYHRIVRNLYKSIENFLNKNDLTLGEDVVTRLEMSDEYFNYIVKPNGLTPAIGDSGLLPIGAQNKIYDSFHDQVAGITVMQSKDEDNPENSTWLSFVCGYGTTTHKHYDDLSVNIFYKGHDILVDPGKYSYGRSPVRSYVISPQAHNTIAFPNERYVFDKSQGVNRKIKTTSFVSTNKMDMVQGINGGYKDTLFKRTVIFLKPNLVIFLDEIISENSVKVSQYFNLAPHIEVKEVMDSKIQIISDNEIIEFEQINDVDSVNIHKGQANPPKAIISEQFGKTTEINQLEFSKNVNSDYLLTAIKLGKEAIDSFNFASFDKINRLISIEMSNQNIQFYV</sequence>
<proteinExistence type="predicted"/>
<dbReference type="PANTHER" id="PTHR39210:SF1">
    <property type="entry name" value="HEPARIN-SULFATE LYASE"/>
    <property type="match status" value="1"/>
</dbReference>